<keyword evidence="4" id="KW-1185">Reference proteome</keyword>
<evidence type="ECO:0000313" key="4">
    <source>
        <dbReference type="Proteomes" id="UP000593574"/>
    </source>
</evidence>
<dbReference type="InterPro" id="IPR040746">
    <property type="entry name" value="THO1_MOS11_C"/>
</dbReference>
<dbReference type="PANTHER" id="PTHR47701">
    <property type="entry name" value="PROTEIN MODIFIER OF SNC1 11"/>
    <property type="match status" value="1"/>
</dbReference>
<name>A0A7J8ZNR7_9ROSI</name>
<dbReference type="Proteomes" id="UP000593574">
    <property type="component" value="Unassembled WGS sequence"/>
</dbReference>
<dbReference type="PANTHER" id="PTHR47701:SF2">
    <property type="entry name" value="PROTEIN MODIFIER OF SNC1 11"/>
    <property type="match status" value="1"/>
</dbReference>
<feature type="region of interest" description="Disordered" evidence="1">
    <location>
        <begin position="1"/>
        <end position="142"/>
    </location>
</feature>
<organism evidence="3 4">
    <name type="scientific">Gossypium laxum</name>
    <dbReference type="NCBI Taxonomy" id="34288"/>
    <lineage>
        <taxon>Eukaryota</taxon>
        <taxon>Viridiplantae</taxon>
        <taxon>Streptophyta</taxon>
        <taxon>Embryophyta</taxon>
        <taxon>Tracheophyta</taxon>
        <taxon>Spermatophyta</taxon>
        <taxon>Magnoliopsida</taxon>
        <taxon>eudicotyledons</taxon>
        <taxon>Gunneridae</taxon>
        <taxon>Pentapetalae</taxon>
        <taxon>rosids</taxon>
        <taxon>malvids</taxon>
        <taxon>Malvales</taxon>
        <taxon>Malvaceae</taxon>
        <taxon>Malvoideae</taxon>
        <taxon>Gossypium</taxon>
    </lineage>
</organism>
<feature type="compositionally biased region" description="Basic and acidic residues" evidence="1">
    <location>
        <begin position="109"/>
        <end position="120"/>
    </location>
</feature>
<dbReference type="Pfam" id="PF18592">
    <property type="entry name" value="Tho1_MOS11_C"/>
    <property type="match status" value="1"/>
</dbReference>
<evidence type="ECO:0000259" key="2">
    <source>
        <dbReference type="Pfam" id="PF18592"/>
    </source>
</evidence>
<gene>
    <name evidence="3" type="ORF">Golax_012511</name>
</gene>
<reference evidence="3 4" key="1">
    <citation type="journal article" date="2019" name="Genome Biol. Evol.">
        <title>Insights into the evolution of the New World diploid cottons (Gossypium, subgenus Houzingenia) based on genome sequencing.</title>
        <authorList>
            <person name="Grover C.E."/>
            <person name="Arick M.A. 2nd"/>
            <person name="Thrash A."/>
            <person name="Conover J.L."/>
            <person name="Sanders W.S."/>
            <person name="Peterson D.G."/>
            <person name="Frelichowski J.E."/>
            <person name="Scheffler J.A."/>
            <person name="Scheffler B.E."/>
            <person name="Wendel J.F."/>
        </authorList>
    </citation>
    <scope>NUCLEOTIDE SEQUENCE [LARGE SCALE GENOMIC DNA]</scope>
    <source>
        <strain evidence="3">4</strain>
        <tissue evidence="3">Leaf</tissue>
    </source>
</reference>
<dbReference type="GO" id="GO:0016973">
    <property type="term" value="P:poly(A)+ mRNA export from nucleus"/>
    <property type="evidence" value="ECO:0007669"/>
    <property type="project" value="InterPro"/>
</dbReference>
<evidence type="ECO:0000313" key="3">
    <source>
        <dbReference type="EMBL" id="MBA0713478.1"/>
    </source>
</evidence>
<dbReference type="InterPro" id="IPR044209">
    <property type="entry name" value="MOS11"/>
</dbReference>
<protein>
    <recommendedName>
        <fullName evidence="2">THO1-MOS11 C-terminal domain-containing protein</fullName>
    </recommendedName>
</protein>
<proteinExistence type="predicted"/>
<dbReference type="AlphaFoldDB" id="A0A7J8ZNR7"/>
<dbReference type="EMBL" id="JABEZV010000006">
    <property type="protein sequence ID" value="MBA0713478.1"/>
    <property type="molecule type" value="Genomic_DNA"/>
</dbReference>
<accession>A0A7J8ZNR7</accession>
<sequence>MATTTTTAYSSAEENPKNTLDAASPSMDKSDPPSASTLSDAEVSVKEGEGLKTTGTAVGLAAGESSGPADDIQKKIRRAERFGVPIQLSEQEKRNSRAERFGTAPSSKGSEESKQSEELKRKARAERFGIAAPTTATDEDAKKKARLARFAPYSKPDSVEEEKRKLRAIRRFLLLERLVDYIDGIVGDLHCFNLWLPYNAFFPTEEFLDAVFLHINSTAVKRLLLAVWHSFGFYSL</sequence>
<dbReference type="GO" id="GO:0005634">
    <property type="term" value="C:nucleus"/>
    <property type="evidence" value="ECO:0007669"/>
    <property type="project" value="TreeGrafter"/>
</dbReference>
<feature type="domain" description="THO1-MOS11 C-terminal" evidence="2">
    <location>
        <begin position="70"/>
        <end position="102"/>
    </location>
</feature>
<comment type="caution">
    <text evidence="3">The sequence shown here is derived from an EMBL/GenBank/DDBJ whole genome shotgun (WGS) entry which is preliminary data.</text>
</comment>
<feature type="compositionally biased region" description="Basic and acidic residues" evidence="1">
    <location>
        <begin position="90"/>
        <end position="100"/>
    </location>
</feature>
<feature type="non-terminal residue" evidence="3">
    <location>
        <position position="1"/>
    </location>
</feature>
<evidence type="ECO:0000256" key="1">
    <source>
        <dbReference type="SAM" id="MobiDB-lite"/>
    </source>
</evidence>